<dbReference type="PANTHER" id="PTHR37162">
    <property type="entry name" value="HAT FAMILY DIMERISATION DOMAINCONTAINING PROTEIN-RELATED"/>
    <property type="match status" value="1"/>
</dbReference>
<name>A0AA36EWP5_OCTVU</name>
<proteinExistence type="predicted"/>
<protein>
    <recommendedName>
        <fullName evidence="3">DUF4371 domain-containing protein</fullName>
    </recommendedName>
</protein>
<gene>
    <name evidence="1" type="ORF">OCTVUL_1B023302</name>
</gene>
<sequence>MKRQMKVYQKEVYQVMKSSNPTPPFEYRVVQVKGGGKVSHCEAKKHKASTPQQRIPLTNFMKIKNHKTSMLEANTATFICCHVSFNSCDHLIQLCKNYMSDSDIMFKVKLHRTKYANIVRNIVAPYFEGDLISDIGDRKFSLLLDESNDIFISRLLGIFLIYYSDTHKKAVHTYLSMVSLETCDAVVIVDALKIELAKKKLDIKNLLTIKTDNARVIIGDNNGVF</sequence>
<evidence type="ECO:0000313" key="1">
    <source>
        <dbReference type="EMBL" id="CAI9715837.1"/>
    </source>
</evidence>
<reference evidence="1" key="1">
    <citation type="submission" date="2023-08" db="EMBL/GenBank/DDBJ databases">
        <authorList>
            <person name="Alioto T."/>
            <person name="Alioto T."/>
            <person name="Gomez Garrido J."/>
        </authorList>
    </citation>
    <scope>NUCLEOTIDE SEQUENCE</scope>
</reference>
<evidence type="ECO:0000313" key="2">
    <source>
        <dbReference type="Proteomes" id="UP001162480"/>
    </source>
</evidence>
<dbReference type="Proteomes" id="UP001162480">
    <property type="component" value="Chromosome 1"/>
</dbReference>
<accession>A0AA36EWP5</accession>
<evidence type="ECO:0008006" key="3">
    <source>
        <dbReference type="Google" id="ProtNLM"/>
    </source>
</evidence>
<dbReference type="EMBL" id="OX597814">
    <property type="protein sequence ID" value="CAI9715837.1"/>
    <property type="molecule type" value="Genomic_DNA"/>
</dbReference>
<keyword evidence="2" id="KW-1185">Reference proteome</keyword>
<dbReference type="PANTHER" id="PTHR37162:SF1">
    <property type="entry name" value="BED-TYPE DOMAIN-CONTAINING PROTEIN"/>
    <property type="match status" value="1"/>
</dbReference>
<organism evidence="1 2">
    <name type="scientific">Octopus vulgaris</name>
    <name type="common">Common octopus</name>
    <dbReference type="NCBI Taxonomy" id="6645"/>
    <lineage>
        <taxon>Eukaryota</taxon>
        <taxon>Metazoa</taxon>
        <taxon>Spiralia</taxon>
        <taxon>Lophotrochozoa</taxon>
        <taxon>Mollusca</taxon>
        <taxon>Cephalopoda</taxon>
        <taxon>Coleoidea</taxon>
        <taxon>Octopodiformes</taxon>
        <taxon>Octopoda</taxon>
        <taxon>Incirrata</taxon>
        <taxon>Octopodidae</taxon>
        <taxon>Octopus</taxon>
    </lineage>
</organism>
<dbReference type="AlphaFoldDB" id="A0AA36EWP5"/>